<sequence>MSPSSRSRPILCLVLLCIVVFYFSPSSVRGWRRRDTRMDLVKPLVDYGEQRHGWIAANQRAAHALWSCIERGDCGENQMKVVILMIWAMSTIRALESMGHTVLYAVDVPAAVQLYHLFDPLVKILIMNGEQIQECCGIDYCLKSEQNPAGIPIWKMFAFSFWVNPATDLGNQWTLSPEDYGTNTFLGYSIEAQCELRPFVPHAKRAKQIYIIAKYVTFFDQEKTAWPTDFFEAAAAEVGVEFVTGTHVGDRPDLFPASKHVHNLGGVLTQSDFYGNLSHSVALLGVGDPVTSPTPYDALCLGVPFINPVQMWDPTSPDDRTRWSTQHDPLKELDPPFVYHVKRRDRAAFVAAVRGAVENPISSHVLDRMRMQSVEKRLEDIINRDWRKEAEAILERRRTGAEAGYLFTL</sequence>
<keyword evidence="2" id="KW-1185">Reference proteome</keyword>
<dbReference type="AlphaFoldDB" id="A0A8H6T462"/>
<evidence type="ECO:0000313" key="1">
    <source>
        <dbReference type="EMBL" id="KAF7310549.1"/>
    </source>
</evidence>
<dbReference type="OrthoDB" id="2113294at2759"/>
<evidence type="ECO:0000313" key="2">
    <source>
        <dbReference type="Proteomes" id="UP000613580"/>
    </source>
</evidence>
<name>A0A8H6T462_MYCCL</name>
<reference evidence="1" key="1">
    <citation type="submission" date="2020-05" db="EMBL/GenBank/DDBJ databases">
        <title>Mycena genomes resolve the evolution of fungal bioluminescence.</title>
        <authorList>
            <person name="Tsai I.J."/>
        </authorList>
    </citation>
    <scope>NUCLEOTIDE SEQUENCE</scope>
    <source>
        <strain evidence="1">110903Hualien_Pintung</strain>
    </source>
</reference>
<accession>A0A8H6T462</accession>
<organism evidence="1 2">
    <name type="scientific">Mycena chlorophos</name>
    <name type="common">Agaric fungus</name>
    <name type="synonym">Agaricus chlorophos</name>
    <dbReference type="NCBI Taxonomy" id="658473"/>
    <lineage>
        <taxon>Eukaryota</taxon>
        <taxon>Fungi</taxon>
        <taxon>Dikarya</taxon>
        <taxon>Basidiomycota</taxon>
        <taxon>Agaricomycotina</taxon>
        <taxon>Agaricomycetes</taxon>
        <taxon>Agaricomycetidae</taxon>
        <taxon>Agaricales</taxon>
        <taxon>Marasmiineae</taxon>
        <taxon>Mycenaceae</taxon>
        <taxon>Mycena</taxon>
    </lineage>
</organism>
<gene>
    <name evidence="1" type="ORF">HMN09_00597700</name>
</gene>
<proteinExistence type="predicted"/>
<comment type="caution">
    <text evidence="1">The sequence shown here is derived from an EMBL/GenBank/DDBJ whole genome shotgun (WGS) entry which is preliminary data.</text>
</comment>
<protein>
    <submittedName>
        <fullName evidence="1">Uncharacterized protein</fullName>
    </submittedName>
</protein>
<dbReference type="Proteomes" id="UP000613580">
    <property type="component" value="Unassembled WGS sequence"/>
</dbReference>
<dbReference type="EMBL" id="JACAZE010000007">
    <property type="protein sequence ID" value="KAF7310549.1"/>
    <property type="molecule type" value="Genomic_DNA"/>
</dbReference>